<evidence type="ECO:0000259" key="8">
    <source>
        <dbReference type="PROSITE" id="PS50023"/>
    </source>
</evidence>
<dbReference type="PANTHER" id="PTHR24211">
    <property type="entry name" value="LIM DOMAIN-CONTAINING PROTEIN"/>
    <property type="match status" value="1"/>
</dbReference>
<comment type="subcellular location">
    <subcellularLocation>
        <location evidence="1">Cytoplasm</location>
    </subcellularLocation>
</comment>
<feature type="domain" description="LIM zinc-binding" evidence="8">
    <location>
        <begin position="620"/>
        <end position="680"/>
    </location>
</feature>
<dbReference type="PROSITE" id="PS51303">
    <property type="entry name" value="PET"/>
    <property type="match status" value="1"/>
</dbReference>
<evidence type="ECO:0000256" key="4">
    <source>
        <dbReference type="ARBA" id="ARBA00022737"/>
    </source>
</evidence>
<dbReference type="InterPro" id="IPR047120">
    <property type="entry name" value="Pk/Esn/Tes"/>
</dbReference>
<keyword evidence="10" id="KW-1185">Reference proteome</keyword>
<dbReference type="CDD" id="cd09340">
    <property type="entry name" value="LIM1_Testin_like"/>
    <property type="match status" value="1"/>
</dbReference>
<reference evidence="11" key="1">
    <citation type="submission" date="2025-08" db="UniProtKB">
        <authorList>
            <consortium name="RefSeq"/>
        </authorList>
    </citation>
    <scope>IDENTIFICATION</scope>
</reference>
<dbReference type="InterPro" id="IPR010442">
    <property type="entry name" value="PET_domain"/>
</dbReference>
<protein>
    <submittedName>
        <fullName evidence="11">Testin</fullName>
    </submittedName>
</protein>
<dbReference type="CDD" id="cd09341">
    <property type="entry name" value="LIM2_Testin_like"/>
    <property type="match status" value="1"/>
</dbReference>
<dbReference type="GO" id="GO:0005737">
    <property type="term" value="C:cytoplasm"/>
    <property type="evidence" value="ECO:0007669"/>
    <property type="project" value="UniProtKB-SubCell"/>
</dbReference>
<feature type="domain" description="LIM zinc-binding" evidence="8">
    <location>
        <begin position="555"/>
        <end position="619"/>
    </location>
</feature>
<dbReference type="PROSITE" id="PS00478">
    <property type="entry name" value="LIM_DOMAIN_1"/>
    <property type="match status" value="2"/>
</dbReference>
<dbReference type="SUPFAM" id="SSF57716">
    <property type="entry name" value="Glucocorticoid receptor-like (DNA-binding domain)"/>
    <property type="match status" value="2"/>
</dbReference>
<dbReference type="GeneID" id="105363721"/>
<evidence type="ECO:0000256" key="1">
    <source>
        <dbReference type="ARBA" id="ARBA00004496"/>
    </source>
</evidence>
<dbReference type="Pfam" id="PF00412">
    <property type="entry name" value="LIM"/>
    <property type="match status" value="3"/>
</dbReference>
<organism evidence="10 11">
    <name type="scientific">Ceratosolen solmsi marchali</name>
    <dbReference type="NCBI Taxonomy" id="326594"/>
    <lineage>
        <taxon>Eukaryota</taxon>
        <taxon>Metazoa</taxon>
        <taxon>Ecdysozoa</taxon>
        <taxon>Arthropoda</taxon>
        <taxon>Hexapoda</taxon>
        <taxon>Insecta</taxon>
        <taxon>Pterygota</taxon>
        <taxon>Neoptera</taxon>
        <taxon>Endopterygota</taxon>
        <taxon>Hymenoptera</taxon>
        <taxon>Apocrita</taxon>
        <taxon>Proctotrupomorpha</taxon>
        <taxon>Chalcidoidea</taxon>
        <taxon>Agaonidae</taxon>
        <taxon>Agaoninae</taxon>
        <taxon>Ceratosolen</taxon>
    </lineage>
</organism>
<dbReference type="InterPro" id="IPR001781">
    <property type="entry name" value="Znf_LIM"/>
</dbReference>
<dbReference type="RefSeq" id="XP_011499777.1">
    <property type="nucleotide sequence ID" value="XM_011501475.1"/>
</dbReference>
<feature type="domain" description="PET" evidence="9">
    <location>
        <begin position="85"/>
        <end position="192"/>
    </location>
</feature>
<keyword evidence="2" id="KW-0963">Cytoplasm</keyword>
<dbReference type="CTD" id="26136"/>
<evidence type="ECO:0000256" key="6">
    <source>
        <dbReference type="ARBA" id="ARBA00023038"/>
    </source>
</evidence>
<keyword evidence="6 7" id="KW-0440">LIM domain</keyword>
<proteinExistence type="predicted"/>
<keyword evidence="5 7" id="KW-0862">Zinc</keyword>
<accession>A0AAJ6YKJ0</accession>
<evidence type="ECO:0000313" key="11">
    <source>
        <dbReference type="RefSeq" id="XP_011499777.1"/>
    </source>
</evidence>
<dbReference type="Pfam" id="PF06297">
    <property type="entry name" value="PET"/>
    <property type="match status" value="1"/>
</dbReference>
<dbReference type="CDD" id="cd09829">
    <property type="entry name" value="PET_testin"/>
    <property type="match status" value="1"/>
</dbReference>
<dbReference type="GO" id="GO:0008270">
    <property type="term" value="F:zinc ion binding"/>
    <property type="evidence" value="ECO:0007669"/>
    <property type="project" value="InterPro"/>
</dbReference>
<name>A0AAJ6YKJ0_9HYME</name>
<dbReference type="AlphaFoldDB" id="A0AAJ6YKJ0"/>
<evidence type="ECO:0000256" key="7">
    <source>
        <dbReference type="PROSITE-ProRule" id="PRU00125"/>
    </source>
</evidence>
<dbReference type="PANTHER" id="PTHR24211:SF22">
    <property type="entry name" value="TESTIN"/>
    <property type="match status" value="1"/>
</dbReference>
<dbReference type="Proteomes" id="UP000695007">
    <property type="component" value="Unplaced"/>
</dbReference>
<evidence type="ECO:0000259" key="9">
    <source>
        <dbReference type="PROSITE" id="PS51303"/>
    </source>
</evidence>
<dbReference type="FunFam" id="2.10.110.10:FF:000005">
    <property type="entry name" value="Testin isoform 1"/>
    <property type="match status" value="1"/>
</dbReference>
<dbReference type="SMART" id="SM00132">
    <property type="entry name" value="LIM"/>
    <property type="match status" value="3"/>
</dbReference>
<dbReference type="InterPro" id="IPR033724">
    <property type="entry name" value="PET_testin"/>
</dbReference>
<evidence type="ECO:0000313" key="10">
    <source>
        <dbReference type="Proteomes" id="UP000695007"/>
    </source>
</evidence>
<sequence>MKNQDDKPKWLLELESRKHKPRLAHETGAGASCLNCKLICPGLDLHFWRKICKNCKCRGDDHDIDDYEFPQFKIIFGLNRKEKNNQFVLLQVNDIKELQSQTSFDWIPPDTTKELAADYMKALPLEKLPIKGSAGAVLRRQQLQKQLPLHDIDYKTCDELSEQERKEFKKYLDNLKNCAGQGKVAKLTNIQPFNQSLMTPVNATDVQQFSPQDNEHLSNLNSILNLRTPSNFISKMLQTHSKSNVPFIFSNDNILLTSNIERKEAPYLQANNKVRSQLGQYNYSLPNISNHSNFAEAINISRDYSLQANITNANNKKTYLSKENKSCYELKYSKNPNSFVNEEYAKYKAHKASKPILSDSRTQVENSSCQSEQNFKILSNLSSNTLFTKQILSEALLSPSSVNTSNIVGSSLDEKDLMYIREKPSSKYSNKNDYQNAVVSRELEHISHPSFVLNSEQIMKDFYQIKPFENKPTGLNESNKNEFSSQLLPKPLDHLQAQLSISSLPQSSVIYSEILNNPIFPETACSASNTCQNPENSEKLSEKMEGLTMHDDKLNQCYKCEEVIHSGNVIVTADKIKDAVWHPGCFVCSTCNELLVDLVYFIYKGKLYCGRDLANHLEMPRCFACDELIFVREYTVAENHNYHVKHFCCWDCDIPLAGKQYISENDRPLCLPCYQKNYAKTCNTCNNIIAANQQGVTIKNLNFHATDYCFCCFICKKSLLGGQIAVKRNKPLCSKNCITKLLL</sequence>
<gene>
    <name evidence="11" type="primary">LOC105363721</name>
</gene>
<dbReference type="Gene3D" id="2.10.110.10">
    <property type="entry name" value="Cysteine Rich Protein"/>
    <property type="match status" value="3"/>
</dbReference>
<keyword evidence="4" id="KW-0677">Repeat</keyword>
<evidence type="ECO:0000256" key="2">
    <source>
        <dbReference type="ARBA" id="ARBA00022490"/>
    </source>
</evidence>
<dbReference type="PROSITE" id="PS50023">
    <property type="entry name" value="LIM_DOMAIN_2"/>
    <property type="match status" value="2"/>
</dbReference>
<dbReference type="KEGG" id="csol:105363721"/>
<keyword evidence="3 7" id="KW-0479">Metal-binding</keyword>
<evidence type="ECO:0000256" key="5">
    <source>
        <dbReference type="ARBA" id="ARBA00022833"/>
    </source>
</evidence>
<evidence type="ECO:0000256" key="3">
    <source>
        <dbReference type="ARBA" id="ARBA00022723"/>
    </source>
</evidence>